<evidence type="ECO:0000313" key="1">
    <source>
        <dbReference type="EMBL" id="DAE05341.1"/>
    </source>
</evidence>
<proteinExistence type="predicted"/>
<reference evidence="1" key="1">
    <citation type="journal article" date="2021" name="Proc. Natl. Acad. Sci. U.S.A.">
        <title>A Catalog of Tens of Thousands of Viruses from Human Metagenomes Reveals Hidden Associations with Chronic Diseases.</title>
        <authorList>
            <person name="Tisza M.J."/>
            <person name="Buck C.B."/>
        </authorList>
    </citation>
    <scope>NUCLEOTIDE SEQUENCE</scope>
    <source>
        <strain evidence="1">CtWKa2</strain>
    </source>
</reference>
<sequence length="103" mass="11875">MEDYQAQTTVVDVMLTTLDNPYNPFDDYDKWWQWDKDNDYNTPELLARVMGDTSEVMDAVELAQIQATAMNWIIDDGPISDVWTVCKPNTKTPIRLPTNDGEE</sequence>
<dbReference type="EMBL" id="BK015407">
    <property type="protein sequence ID" value="DAE05341.1"/>
    <property type="molecule type" value="Genomic_DNA"/>
</dbReference>
<protein>
    <submittedName>
        <fullName evidence="1">Uncharacterized protein</fullName>
    </submittedName>
</protein>
<accession>A0A8S5PFD7</accession>
<organism evidence="1">
    <name type="scientific">Siphoviridae sp. ctWKa2</name>
    <dbReference type="NCBI Taxonomy" id="2825537"/>
    <lineage>
        <taxon>Viruses</taxon>
        <taxon>Duplodnaviria</taxon>
        <taxon>Heunggongvirae</taxon>
        <taxon>Uroviricota</taxon>
        <taxon>Caudoviricetes</taxon>
    </lineage>
</organism>
<name>A0A8S5PFD7_9CAUD</name>